<accession>A0A493THT2</accession>
<evidence type="ECO:0000256" key="9">
    <source>
        <dbReference type="ARBA" id="ARBA00033006"/>
    </source>
</evidence>
<proteinExistence type="inferred from homology"/>
<dbReference type="PANTHER" id="PTHR42650:SF1">
    <property type="entry name" value="GUIDED ENTRY OF TAIL-ANCHORED PROTEINS FACTOR 1"/>
    <property type="match status" value="1"/>
</dbReference>
<dbReference type="Ensembl" id="ENSAPLT00000027369.1">
    <property type="protein sequence ID" value="ENSAPLP00000025456.1"/>
    <property type="gene ID" value="ENSAPLG00000019683.1"/>
</dbReference>
<feature type="region of interest" description="Disordered" evidence="11">
    <location>
        <begin position="1"/>
        <end position="99"/>
    </location>
</feature>
<dbReference type="GO" id="GO:0071816">
    <property type="term" value="P:tail-anchored membrane protein insertion into ER membrane"/>
    <property type="evidence" value="ECO:0007669"/>
    <property type="project" value="InterPro"/>
</dbReference>
<feature type="compositionally biased region" description="Gly residues" evidence="11">
    <location>
        <begin position="61"/>
        <end position="78"/>
    </location>
</feature>
<evidence type="ECO:0000256" key="8">
    <source>
        <dbReference type="ARBA" id="ARBA00032437"/>
    </source>
</evidence>
<dbReference type="GO" id="GO:0005789">
    <property type="term" value="C:endoplasmic reticulum membrane"/>
    <property type="evidence" value="ECO:0007669"/>
    <property type="project" value="UniProtKB-SubCell"/>
</dbReference>
<organism evidence="12 13">
    <name type="scientific">Anas platyrhynchos platyrhynchos</name>
    <name type="common">Northern mallard</name>
    <dbReference type="NCBI Taxonomy" id="8840"/>
    <lineage>
        <taxon>Eukaryota</taxon>
        <taxon>Metazoa</taxon>
        <taxon>Chordata</taxon>
        <taxon>Craniata</taxon>
        <taxon>Vertebrata</taxon>
        <taxon>Euteleostomi</taxon>
        <taxon>Archelosauria</taxon>
        <taxon>Archosauria</taxon>
        <taxon>Dinosauria</taxon>
        <taxon>Saurischia</taxon>
        <taxon>Theropoda</taxon>
        <taxon>Coelurosauria</taxon>
        <taxon>Aves</taxon>
        <taxon>Neognathae</taxon>
        <taxon>Galloanserae</taxon>
        <taxon>Anseriformes</taxon>
        <taxon>Anatidae</taxon>
        <taxon>Anatinae</taxon>
        <taxon>Anas</taxon>
    </lineage>
</organism>
<keyword evidence="6" id="KW-1133">Transmembrane helix</keyword>
<feature type="compositionally biased region" description="Low complexity" evidence="11">
    <location>
        <begin position="79"/>
        <end position="90"/>
    </location>
</feature>
<feature type="compositionally biased region" description="Basic and acidic residues" evidence="11">
    <location>
        <begin position="39"/>
        <end position="60"/>
    </location>
</feature>
<dbReference type="Gene3D" id="1.10.287.660">
    <property type="entry name" value="Helix hairpin bin"/>
    <property type="match status" value="1"/>
</dbReference>
<feature type="coiled-coil region" evidence="10">
    <location>
        <begin position="111"/>
        <end position="164"/>
    </location>
</feature>
<evidence type="ECO:0000256" key="3">
    <source>
        <dbReference type="ARBA" id="ARBA00017951"/>
    </source>
</evidence>
<evidence type="ECO:0000256" key="10">
    <source>
        <dbReference type="SAM" id="Coils"/>
    </source>
</evidence>
<evidence type="ECO:0000313" key="13">
    <source>
        <dbReference type="Proteomes" id="UP000016666"/>
    </source>
</evidence>
<name>A0A493THT2_ANAPP</name>
<dbReference type="GO" id="GO:0043529">
    <property type="term" value="C:GET complex"/>
    <property type="evidence" value="ECO:0007669"/>
    <property type="project" value="TreeGrafter"/>
</dbReference>
<comment type="subcellular location">
    <subcellularLocation>
        <location evidence="1">Endoplasmic reticulum membrane</location>
        <topology evidence="1">Multi-pass membrane protein</topology>
    </subcellularLocation>
</comment>
<feature type="compositionally biased region" description="Basic and acidic residues" evidence="11">
    <location>
        <begin position="10"/>
        <end position="19"/>
    </location>
</feature>
<dbReference type="PANTHER" id="PTHR42650">
    <property type="entry name" value="TAIL-ANCHORED PROTEIN INSERTION RECEPTOR WRB"/>
    <property type="match status" value="1"/>
</dbReference>
<dbReference type="Pfam" id="PF04420">
    <property type="entry name" value="CHD5"/>
    <property type="match status" value="1"/>
</dbReference>
<evidence type="ECO:0000256" key="2">
    <source>
        <dbReference type="ARBA" id="ARBA00010799"/>
    </source>
</evidence>
<dbReference type="InterPro" id="IPR029012">
    <property type="entry name" value="Helix_hairpin_bin_sf"/>
</dbReference>
<keyword evidence="13" id="KW-1185">Reference proteome</keyword>
<dbReference type="GeneTree" id="ENSGT00940000164489"/>
<protein>
    <recommendedName>
        <fullName evidence="3">Guided entry of tail-anchored proteins factor 1</fullName>
    </recommendedName>
    <alternativeName>
        <fullName evidence="8">Tail-anchored protein insertion receptor WRB</fullName>
    </alternativeName>
    <alternativeName>
        <fullName evidence="9">Tryptophan-rich basic protein</fullName>
    </alternativeName>
</protein>
<evidence type="ECO:0000256" key="5">
    <source>
        <dbReference type="ARBA" id="ARBA00022824"/>
    </source>
</evidence>
<feature type="compositionally biased region" description="Low complexity" evidence="11">
    <location>
        <begin position="20"/>
        <end position="29"/>
    </location>
</feature>
<dbReference type="STRING" id="8840.ENSAPLP00000025456"/>
<keyword evidence="7" id="KW-0472">Membrane</keyword>
<dbReference type="AlphaFoldDB" id="A0A493THT2"/>
<sequence>KVGRKKPERLKKLFYDSERAAGIPHRPGAAPAPAPAPAETRETRRGEKEKKKGISGDERPGGGGRGSSGGRRGAGGRGYRPLTPPLQSSPQQPPNGRGLRASVCAQISRLLQKDAEQESQMRAEIQNMKQELSTISMMDEFARYARLERKINKMTDKLKTHGRVQCLLPFLLPEKKNNFTSMFSFLSIFLFQLSTSPYPSPLFPPPFFFYPLIEHGSVFIGEGVI</sequence>
<reference evidence="12 13" key="1">
    <citation type="submission" date="2017-10" db="EMBL/GenBank/DDBJ databases">
        <title>A new Pekin duck reference genome.</title>
        <authorList>
            <person name="Hou Z.-C."/>
            <person name="Zhou Z.-K."/>
            <person name="Zhu F."/>
            <person name="Hou S.-S."/>
        </authorList>
    </citation>
    <scope>NUCLEOTIDE SEQUENCE [LARGE SCALE GENOMIC DNA]</scope>
</reference>
<evidence type="ECO:0000256" key="11">
    <source>
        <dbReference type="SAM" id="MobiDB-lite"/>
    </source>
</evidence>
<reference evidence="12" key="3">
    <citation type="submission" date="2025-09" db="UniProtKB">
        <authorList>
            <consortium name="Ensembl"/>
        </authorList>
    </citation>
    <scope>IDENTIFICATION</scope>
</reference>
<evidence type="ECO:0000256" key="4">
    <source>
        <dbReference type="ARBA" id="ARBA00022692"/>
    </source>
</evidence>
<evidence type="ECO:0000256" key="7">
    <source>
        <dbReference type="ARBA" id="ARBA00023136"/>
    </source>
</evidence>
<reference evidence="12" key="2">
    <citation type="submission" date="2025-08" db="UniProtKB">
        <authorList>
            <consortium name="Ensembl"/>
        </authorList>
    </citation>
    <scope>IDENTIFICATION</scope>
</reference>
<dbReference type="Proteomes" id="UP000016666">
    <property type="component" value="Chromosome 1"/>
</dbReference>
<keyword evidence="10" id="KW-0175">Coiled coil</keyword>
<comment type="similarity">
    <text evidence="2">Belongs to the WRB/GET1 family.</text>
</comment>
<keyword evidence="4" id="KW-0812">Transmembrane</keyword>
<dbReference type="InterPro" id="IPR028945">
    <property type="entry name" value="Get1"/>
</dbReference>
<evidence type="ECO:0000313" key="12">
    <source>
        <dbReference type="Ensembl" id="ENSAPLP00000025456.1"/>
    </source>
</evidence>
<keyword evidence="5" id="KW-0256">Endoplasmic reticulum</keyword>
<evidence type="ECO:0000256" key="1">
    <source>
        <dbReference type="ARBA" id="ARBA00004477"/>
    </source>
</evidence>
<dbReference type="GO" id="GO:0043495">
    <property type="term" value="F:protein-membrane adaptor activity"/>
    <property type="evidence" value="ECO:0007669"/>
    <property type="project" value="TreeGrafter"/>
</dbReference>
<evidence type="ECO:0000256" key="6">
    <source>
        <dbReference type="ARBA" id="ARBA00022989"/>
    </source>
</evidence>